<dbReference type="InterPro" id="IPR001360">
    <property type="entry name" value="Glyco_hydro_1"/>
</dbReference>
<evidence type="ECO:0000256" key="1">
    <source>
        <dbReference type="ARBA" id="ARBA00010838"/>
    </source>
</evidence>
<dbReference type="Pfam" id="PF00232">
    <property type="entry name" value="Glyco_hydro_1"/>
    <property type="match status" value="2"/>
</dbReference>
<dbReference type="GO" id="GO:0005975">
    <property type="term" value="P:carbohydrate metabolic process"/>
    <property type="evidence" value="ECO:0007669"/>
    <property type="project" value="InterPro"/>
</dbReference>
<name>A0AA88APX5_FICCA</name>
<reference evidence="7" key="1">
    <citation type="submission" date="2023-07" db="EMBL/GenBank/DDBJ databases">
        <title>draft genome sequence of fig (Ficus carica).</title>
        <authorList>
            <person name="Takahashi T."/>
            <person name="Nishimura K."/>
        </authorList>
    </citation>
    <scope>NUCLEOTIDE SEQUENCE</scope>
</reference>
<dbReference type="SUPFAM" id="SSF51445">
    <property type="entry name" value="(Trans)glycosidases"/>
    <property type="match status" value="1"/>
</dbReference>
<gene>
    <name evidence="7" type="ORF">TIFTF001_024462</name>
</gene>
<dbReference type="EMBL" id="BTGU01000056">
    <property type="protein sequence ID" value="GMN55342.1"/>
    <property type="molecule type" value="Genomic_DNA"/>
</dbReference>
<evidence type="ECO:0000313" key="7">
    <source>
        <dbReference type="EMBL" id="GMN55342.1"/>
    </source>
</evidence>
<dbReference type="PANTHER" id="PTHR10353:SF137">
    <property type="entry name" value="MYROSINASE 3-RELATED"/>
    <property type="match status" value="1"/>
</dbReference>
<dbReference type="PANTHER" id="PTHR10353">
    <property type="entry name" value="GLYCOSYL HYDROLASE"/>
    <property type="match status" value="1"/>
</dbReference>
<dbReference type="PROSITE" id="PS00653">
    <property type="entry name" value="GLYCOSYL_HYDROL_F1_2"/>
    <property type="match status" value="1"/>
</dbReference>
<feature type="active site" description="Nucleophile" evidence="4">
    <location>
        <position position="392"/>
    </location>
</feature>
<sequence>MIIISQSSEEAAITRASDCKTHCGDVKVPLPVGIGLGCSIDGEQFEIVYNKSTTTHTPFLRKLEVQLLNISTDQGTLRVTNHLASQNCTVLDIKRKDFPDDFIFGLASSAYQYEGATNVGRGASIWDTFTEKYPEKIKDGSSGKVADEFYYLYQSDIVDRLKGMGVDSFRFSISWSRILPYRFILSGYEDGHLAPGRCSRYAGHCTNGNSAKEPYLAMHYLLLAHAKAVDLYRKQYKVEQNGIVGITLQVTWMIPKFHTYESCLAAYRGLDFLTGWILHPITFGDYPETVKSLVGCRLPKFTEDESKLLIGSIDFLGVNYYAATYAEESNISCIMNQGPSYDNRVNLTISRHSLRIGEQITGTEIFVYPKGIEEVVMYIKENYNNPIMYITENGINDPDFPDPQDTVRIEYHKKHLCYLLQAIKLGAKVKGYFAWTFLDNFEWSSGYTKKYGFYRVDRKSMARTAKASVRWFTDFLKPVPKFVNYEEPAYSLLSAA</sequence>
<dbReference type="Gene3D" id="3.20.20.80">
    <property type="entry name" value="Glycosidases"/>
    <property type="match status" value="2"/>
</dbReference>
<evidence type="ECO:0000256" key="3">
    <source>
        <dbReference type="ARBA" id="ARBA00023295"/>
    </source>
</evidence>
<dbReference type="PROSITE" id="PS00572">
    <property type="entry name" value="GLYCOSYL_HYDROL_F1_1"/>
    <property type="match status" value="1"/>
</dbReference>
<keyword evidence="8" id="KW-1185">Reference proteome</keyword>
<evidence type="ECO:0000256" key="2">
    <source>
        <dbReference type="ARBA" id="ARBA00022801"/>
    </source>
</evidence>
<comment type="caution">
    <text evidence="7">The sequence shown here is derived from an EMBL/GenBank/DDBJ whole genome shotgun (WGS) entry which is preliminary data.</text>
</comment>
<organism evidence="7 8">
    <name type="scientific">Ficus carica</name>
    <name type="common">Common fig</name>
    <dbReference type="NCBI Taxonomy" id="3494"/>
    <lineage>
        <taxon>Eukaryota</taxon>
        <taxon>Viridiplantae</taxon>
        <taxon>Streptophyta</taxon>
        <taxon>Embryophyta</taxon>
        <taxon>Tracheophyta</taxon>
        <taxon>Spermatophyta</taxon>
        <taxon>Magnoliopsida</taxon>
        <taxon>eudicotyledons</taxon>
        <taxon>Gunneridae</taxon>
        <taxon>Pentapetalae</taxon>
        <taxon>rosids</taxon>
        <taxon>fabids</taxon>
        <taxon>Rosales</taxon>
        <taxon>Moraceae</taxon>
        <taxon>Ficeae</taxon>
        <taxon>Ficus</taxon>
    </lineage>
</organism>
<accession>A0AA88APX5</accession>
<keyword evidence="2 6" id="KW-0378">Hydrolase</keyword>
<dbReference type="InterPro" id="IPR017853">
    <property type="entry name" value="GH"/>
</dbReference>
<evidence type="ECO:0000256" key="4">
    <source>
        <dbReference type="PROSITE-ProRule" id="PRU10055"/>
    </source>
</evidence>
<evidence type="ECO:0000256" key="5">
    <source>
        <dbReference type="RuleBase" id="RU003690"/>
    </source>
</evidence>
<proteinExistence type="inferred from homology"/>
<comment type="similarity">
    <text evidence="1 5">Belongs to the glycosyl hydrolase 1 family.</text>
</comment>
<evidence type="ECO:0000313" key="8">
    <source>
        <dbReference type="Proteomes" id="UP001187192"/>
    </source>
</evidence>
<evidence type="ECO:0000256" key="6">
    <source>
        <dbReference type="RuleBase" id="RU004468"/>
    </source>
</evidence>
<protein>
    <submittedName>
        <fullName evidence="7">Uncharacterized protein</fullName>
    </submittedName>
</protein>
<dbReference type="Proteomes" id="UP001187192">
    <property type="component" value="Unassembled WGS sequence"/>
</dbReference>
<dbReference type="InterPro" id="IPR018120">
    <property type="entry name" value="Glyco_hydro_1_AS"/>
</dbReference>
<dbReference type="GO" id="GO:0008422">
    <property type="term" value="F:beta-glucosidase activity"/>
    <property type="evidence" value="ECO:0007669"/>
    <property type="project" value="TreeGrafter"/>
</dbReference>
<dbReference type="PRINTS" id="PR00131">
    <property type="entry name" value="GLHYDRLASE1"/>
</dbReference>
<dbReference type="InterPro" id="IPR033132">
    <property type="entry name" value="GH_1_N_CS"/>
</dbReference>
<dbReference type="AlphaFoldDB" id="A0AA88APX5"/>
<keyword evidence="3 6" id="KW-0326">Glycosidase</keyword>